<feature type="transmembrane region" description="Helical" evidence="1">
    <location>
        <begin position="6"/>
        <end position="26"/>
    </location>
</feature>
<keyword evidence="1" id="KW-0472">Membrane</keyword>
<dbReference type="AlphaFoldDB" id="D2V293"/>
<protein>
    <submittedName>
        <fullName evidence="2">Predicted protein</fullName>
    </submittedName>
</protein>
<evidence type="ECO:0000256" key="1">
    <source>
        <dbReference type="SAM" id="Phobius"/>
    </source>
</evidence>
<evidence type="ECO:0000313" key="2">
    <source>
        <dbReference type="EMBL" id="EFC49017.1"/>
    </source>
</evidence>
<sequence>MVFASLLFLISITIFSIILNYSGRLLRKNLKIARDRVDSLRKTLNNQNATDKSLESSLQMKKKALRNATLLQYGITISMIIQFCGFVFIPFSLLWPYCTVIFHGFYNIGYVCLVCFLLAIYSPLYQVQTMFRRMSVSSQKKESPRAAVSVESGPISQELETGAPVNRSINEMISEMRDFKAKDKSNVDESYTCVEIVVEDEQQV</sequence>
<keyword evidence="3" id="KW-1185">Reference proteome</keyword>
<keyword evidence="1" id="KW-1133">Transmembrane helix</keyword>
<dbReference type="GeneID" id="8847672"/>
<organism evidence="3">
    <name type="scientific">Naegleria gruberi</name>
    <name type="common">Amoeba</name>
    <dbReference type="NCBI Taxonomy" id="5762"/>
    <lineage>
        <taxon>Eukaryota</taxon>
        <taxon>Discoba</taxon>
        <taxon>Heterolobosea</taxon>
        <taxon>Tetramitia</taxon>
        <taxon>Eutetramitia</taxon>
        <taxon>Vahlkampfiidae</taxon>
        <taxon>Naegleria</taxon>
    </lineage>
</organism>
<dbReference type="InParanoid" id="D2V293"/>
<dbReference type="VEuPathDB" id="AmoebaDB:NAEGRDRAFT_46109"/>
<evidence type="ECO:0000313" key="3">
    <source>
        <dbReference type="Proteomes" id="UP000006671"/>
    </source>
</evidence>
<proteinExistence type="predicted"/>
<dbReference type="KEGG" id="ngr:NAEGRDRAFT_46109"/>
<dbReference type="Proteomes" id="UP000006671">
    <property type="component" value="Unassembled WGS sequence"/>
</dbReference>
<name>D2V293_NAEGR</name>
<accession>D2V293</accession>
<feature type="transmembrane region" description="Helical" evidence="1">
    <location>
        <begin position="70"/>
        <end position="93"/>
    </location>
</feature>
<keyword evidence="1" id="KW-0812">Transmembrane</keyword>
<dbReference type="EMBL" id="GG738849">
    <property type="protein sequence ID" value="EFC49017.1"/>
    <property type="molecule type" value="Genomic_DNA"/>
</dbReference>
<feature type="transmembrane region" description="Helical" evidence="1">
    <location>
        <begin position="105"/>
        <end position="124"/>
    </location>
</feature>
<reference evidence="2 3" key="1">
    <citation type="journal article" date="2010" name="Cell">
        <title>The genome of Naegleria gruberi illuminates early eukaryotic versatility.</title>
        <authorList>
            <person name="Fritz-Laylin L.K."/>
            <person name="Prochnik S.E."/>
            <person name="Ginger M.L."/>
            <person name="Dacks J.B."/>
            <person name="Carpenter M.L."/>
            <person name="Field M.C."/>
            <person name="Kuo A."/>
            <person name="Paredez A."/>
            <person name="Chapman J."/>
            <person name="Pham J."/>
            <person name="Shu S."/>
            <person name="Neupane R."/>
            <person name="Cipriano M."/>
            <person name="Mancuso J."/>
            <person name="Tu H."/>
            <person name="Salamov A."/>
            <person name="Lindquist E."/>
            <person name="Shapiro H."/>
            <person name="Lucas S."/>
            <person name="Grigoriev I.V."/>
            <person name="Cande W.Z."/>
            <person name="Fulton C."/>
            <person name="Rokhsar D.S."/>
            <person name="Dawson S.C."/>
        </authorList>
    </citation>
    <scope>NUCLEOTIDE SEQUENCE [LARGE SCALE GENOMIC DNA]</scope>
    <source>
        <strain evidence="2 3">NEG-M</strain>
    </source>
</reference>
<dbReference type="RefSeq" id="XP_002681761.1">
    <property type="nucleotide sequence ID" value="XM_002681715.1"/>
</dbReference>
<gene>
    <name evidence="2" type="ORF">NAEGRDRAFT_46109</name>
</gene>